<dbReference type="PANTHER" id="PTHR35010">
    <property type="entry name" value="BLL4672 PROTEIN-RELATED"/>
    <property type="match status" value="1"/>
</dbReference>
<dbReference type="Gene3D" id="1.10.260.40">
    <property type="entry name" value="lambda repressor-like DNA-binding domains"/>
    <property type="match status" value="1"/>
</dbReference>
<feature type="domain" description="HTH cro/C1-type" evidence="2">
    <location>
        <begin position="44"/>
        <end position="91"/>
    </location>
</feature>
<dbReference type="AlphaFoldDB" id="A0A1H6D4E9"/>
<dbReference type="InterPro" id="IPR041413">
    <property type="entry name" value="MLTR_LBD"/>
</dbReference>
<protein>
    <submittedName>
        <fullName evidence="3">Helix-turn-helix domain-containing protein</fullName>
    </submittedName>
</protein>
<sequence length="309" mass="33948">MDAPGGPATRANTELREFLRSRRARISPEQAGLSPQPGARRVPGLRREEVAQLAGVSVDYYVRLERGRTAHASETVLDAVARALLLDDTERDHLFALARPTRRRVPHALPPQRVRPGLHRLLDTLTDTPALVLGRRMDVLASNRLARAFYTDFEALPHRERNMARFMFLDEGARSLYDDWAAGARSTVAALHLYAGKYPHDPRLAELVGELSVRDPDFRRWWAEHDVMRRTNGSKRYHHPVVGDLTLEYEALAPTGDPEQILGVHTAEPGSPSEHALRLLASWTAESAPSAGADSGSGSGTGRGAGSAG</sequence>
<dbReference type="CDD" id="cd00093">
    <property type="entry name" value="HTH_XRE"/>
    <property type="match status" value="1"/>
</dbReference>
<dbReference type="PANTHER" id="PTHR35010:SF2">
    <property type="entry name" value="BLL4672 PROTEIN"/>
    <property type="match status" value="1"/>
</dbReference>
<dbReference type="PROSITE" id="PS50943">
    <property type="entry name" value="HTH_CROC1"/>
    <property type="match status" value="1"/>
</dbReference>
<keyword evidence="4" id="KW-1185">Reference proteome</keyword>
<feature type="compositionally biased region" description="Gly residues" evidence="1">
    <location>
        <begin position="295"/>
        <end position="309"/>
    </location>
</feature>
<dbReference type="EMBL" id="FNVU01000011">
    <property type="protein sequence ID" value="SEG79964.1"/>
    <property type="molecule type" value="Genomic_DNA"/>
</dbReference>
<name>A0A1H6D4E9_9ACTN</name>
<dbReference type="InterPro" id="IPR010982">
    <property type="entry name" value="Lambda_DNA-bd_dom_sf"/>
</dbReference>
<dbReference type="OrthoDB" id="3542608at2"/>
<dbReference type="Proteomes" id="UP000236754">
    <property type="component" value="Unassembled WGS sequence"/>
</dbReference>
<evidence type="ECO:0000256" key="1">
    <source>
        <dbReference type="SAM" id="MobiDB-lite"/>
    </source>
</evidence>
<dbReference type="GO" id="GO:0003677">
    <property type="term" value="F:DNA binding"/>
    <property type="evidence" value="ECO:0007669"/>
    <property type="project" value="InterPro"/>
</dbReference>
<evidence type="ECO:0000313" key="4">
    <source>
        <dbReference type="Proteomes" id="UP000236754"/>
    </source>
</evidence>
<accession>A0A1H6D4E9</accession>
<evidence type="ECO:0000259" key="2">
    <source>
        <dbReference type="PROSITE" id="PS50943"/>
    </source>
</evidence>
<dbReference type="Gene3D" id="3.30.450.180">
    <property type="match status" value="1"/>
</dbReference>
<dbReference type="Pfam" id="PF17765">
    <property type="entry name" value="MLTR_LBD"/>
    <property type="match status" value="1"/>
</dbReference>
<gene>
    <name evidence="3" type="ORF">SAMN05216223_111236</name>
</gene>
<dbReference type="SMART" id="SM00530">
    <property type="entry name" value="HTH_XRE"/>
    <property type="match status" value="1"/>
</dbReference>
<feature type="region of interest" description="Disordered" evidence="1">
    <location>
        <begin position="287"/>
        <end position="309"/>
    </location>
</feature>
<dbReference type="RefSeq" id="WP_103888267.1">
    <property type="nucleotide sequence ID" value="NZ_FNVU01000011.1"/>
</dbReference>
<organism evidence="3 4">
    <name type="scientific">Actinacidiphila yanglinensis</name>
    <dbReference type="NCBI Taxonomy" id="310779"/>
    <lineage>
        <taxon>Bacteria</taxon>
        <taxon>Bacillati</taxon>
        <taxon>Actinomycetota</taxon>
        <taxon>Actinomycetes</taxon>
        <taxon>Kitasatosporales</taxon>
        <taxon>Streptomycetaceae</taxon>
        <taxon>Actinacidiphila</taxon>
    </lineage>
</organism>
<proteinExistence type="predicted"/>
<evidence type="ECO:0000313" key="3">
    <source>
        <dbReference type="EMBL" id="SEG79964.1"/>
    </source>
</evidence>
<dbReference type="InterPro" id="IPR001387">
    <property type="entry name" value="Cro/C1-type_HTH"/>
</dbReference>
<dbReference type="SUPFAM" id="SSF47413">
    <property type="entry name" value="lambda repressor-like DNA-binding domains"/>
    <property type="match status" value="1"/>
</dbReference>
<dbReference type="Pfam" id="PF13560">
    <property type="entry name" value="HTH_31"/>
    <property type="match status" value="1"/>
</dbReference>
<reference evidence="3 4" key="1">
    <citation type="submission" date="2016-10" db="EMBL/GenBank/DDBJ databases">
        <authorList>
            <person name="de Groot N.N."/>
        </authorList>
    </citation>
    <scope>NUCLEOTIDE SEQUENCE [LARGE SCALE GENOMIC DNA]</scope>
    <source>
        <strain evidence="3 4">CGMCC 4.2023</strain>
    </source>
</reference>